<evidence type="ECO:0000256" key="2">
    <source>
        <dbReference type="SAM" id="SignalP"/>
    </source>
</evidence>
<feature type="chain" id="PRO_5020534283" evidence="2">
    <location>
        <begin position="22"/>
        <end position="277"/>
    </location>
</feature>
<gene>
    <name evidence="3" type="ORF">CLV96_1834</name>
</gene>
<evidence type="ECO:0000313" key="3">
    <source>
        <dbReference type="EMBL" id="TDY72821.1"/>
    </source>
</evidence>
<dbReference type="Proteomes" id="UP000294684">
    <property type="component" value="Unassembled WGS sequence"/>
</dbReference>
<protein>
    <submittedName>
        <fullName evidence="3">HEAT repeat protein</fullName>
    </submittedName>
</protein>
<organism evidence="3 4">
    <name type="scientific">Leptospira meyeri</name>
    <dbReference type="NCBI Taxonomy" id="29508"/>
    <lineage>
        <taxon>Bacteria</taxon>
        <taxon>Pseudomonadati</taxon>
        <taxon>Spirochaetota</taxon>
        <taxon>Spirochaetia</taxon>
        <taxon>Leptospirales</taxon>
        <taxon>Leptospiraceae</taxon>
        <taxon>Leptospira</taxon>
    </lineage>
</organism>
<dbReference type="InterPro" id="IPR019734">
    <property type="entry name" value="TPR_rpt"/>
</dbReference>
<dbReference type="InterPro" id="IPR011989">
    <property type="entry name" value="ARM-like"/>
</dbReference>
<sequence length="277" mass="31899">MNRCYFLALITFFLISTNIHALDDATEHLERCLELATQGSEYSFREPSSIEGITCLGLSKNPKYIPILGSLLKKDNSDHVRFTVIRALSWMETEEVTDYLLYTIQEDNYYHARYCAALSFSSIPDKRAIPVLEKYIHNLERSERTSIIAILETLSGNDYTSLLLEDVSEEKDLKKLKTKANNEFKAGHYGSTLHYINRALELEPENLNNLYLKANALVYIKNFYDSEKIYTTLLESKFPDKAGVYKKLGDLETTRGNLTEANEYYRKGLDVKTRNPK</sequence>
<name>A0A4V3HIQ9_LEPME</name>
<evidence type="ECO:0000313" key="4">
    <source>
        <dbReference type="Proteomes" id="UP000294684"/>
    </source>
</evidence>
<dbReference type="SUPFAM" id="SSF48371">
    <property type="entry name" value="ARM repeat"/>
    <property type="match status" value="1"/>
</dbReference>
<reference evidence="3 4" key="1">
    <citation type="submission" date="2019-03" db="EMBL/GenBank/DDBJ databases">
        <title>Genomic Encyclopedia of Archaeal and Bacterial Type Strains, Phase II (KMG-II): from individual species to whole genera.</title>
        <authorList>
            <person name="Goeker M."/>
        </authorList>
    </citation>
    <scope>NUCLEOTIDE SEQUENCE [LARGE SCALE GENOMIC DNA]</scope>
    <source>
        <strain evidence="3 4">DSM 21537</strain>
    </source>
</reference>
<keyword evidence="4" id="KW-1185">Reference proteome</keyword>
<dbReference type="InterPro" id="IPR016024">
    <property type="entry name" value="ARM-type_fold"/>
</dbReference>
<feature type="signal peptide" evidence="2">
    <location>
        <begin position="1"/>
        <end position="21"/>
    </location>
</feature>
<dbReference type="AlphaFoldDB" id="A0A4V3HIQ9"/>
<dbReference type="Gene3D" id="1.25.10.10">
    <property type="entry name" value="Leucine-rich Repeat Variant"/>
    <property type="match status" value="1"/>
</dbReference>
<dbReference type="SUPFAM" id="SSF48452">
    <property type="entry name" value="TPR-like"/>
    <property type="match status" value="1"/>
</dbReference>
<keyword evidence="2" id="KW-0732">Signal</keyword>
<dbReference type="InterPro" id="IPR011990">
    <property type="entry name" value="TPR-like_helical_dom_sf"/>
</dbReference>
<feature type="repeat" description="TPR" evidence="1">
    <location>
        <begin position="242"/>
        <end position="275"/>
    </location>
</feature>
<evidence type="ECO:0000256" key="1">
    <source>
        <dbReference type="PROSITE-ProRule" id="PRU00339"/>
    </source>
</evidence>
<dbReference type="EMBL" id="SORO01000001">
    <property type="protein sequence ID" value="TDY72821.1"/>
    <property type="molecule type" value="Genomic_DNA"/>
</dbReference>
<proteinExistence type="predicted"/>
<dbReference type="OrthoDB" id="9906640at2"/>
<keyword evidence="1" id="KW-0802">TPR repeat</keyword>
<accession>A0A4V3HIQ9</accession>
<dbReference type="Gene3D" id="1.25.40.10">
    <property type="entry name" value="Tetratricopeptide repeat domain"/>
    <property type="match status" value="1"/>
</dbReference>
<dbReference type="PROSITE" id="PS50005">
    <property type="entry name" value="TPR"/>
    <property type="match status" value="1"/>
</dbReference>
<comment type="caution">
    <text evidence="3">The sequence shown here is derived from an EMBL/GenBank/DDBJ whole genome shotgun (WGS) entry which is preliminary data.</text>
</comment>
<dbReference type="Pfam" id="PF13646">
    <property type="entry name" value="HEAT_2"/>
    <property type="match status" value="1"/>
</dbReference>